<proteinExistence type="predicted"/>
<accession>A0A3E0TSX7</accession>
<comment type="caution">
    <text evidence="3">The sequence shown here is derived from an EMBL/GenBank/DDBJ whole genome shotgun (WGS) entry which is preliminary data.</text>
</comment>
<name>A0A3E0TSX7_9GAMM</name>
<keyword evidence="2" id="KW-0472">Membrane</keyword>
<feature type="transmembrane region" description="Helical" evidence="2">
    <location>
        <begin position="1002"/>
        <end position="1019"/>
    </location>
</feature>
<dbReference type="RefSeq" id="WP_116008838.1">
    <property type="nucleotide sequence ID" value="NZ_QUOU01000001.1"/>
</dbReference>
<reference evidence="3 4" key="1">
    <citation type="submission" date="2018-08" db="EMBL/GenBank/DDBJ databases">
        <title>Thalassotalea euphylliae genome.</title>
        <authorList>
            <person name="Summers S."/>
            <person name="Rice S.A."/>
            <person name="Freckelton M.L."/>
            <person name="Nedved B.T."/>
            <person name="Hadfield M.G."/>
        </authorList>
    </citation>
    <scope>NUCLEOTIDE SEQUENCE [LARGE SCALE GENOMIC DNA]</scope>
    <source>
        <strain evidence="3 4">H1</strain>
    </source>
</reference>
<keyword evidence="1" id="KW-0175">Coiled coil</keyword>
<dbReference type="OrthoDB" id="5406083at2"/>
<keyword evidence="2" id="KW-1133">Transmembrane helix</keyword>
<evidence type="ECO:0000313" key="3">
    <source>
        <dbReference type="EMBL" id="REL27771.1"/>
    </source>
</evidence>
<feature type="transmembrane region" description="Helical" evidence="2">
    <location>
        <begin position="1039"/>
        <end position="1057"/>
    </location>
</feature>
<dbReference type="Proteomes" id="UP000256478">
    <property type="component" value="Unassembled WGS sequence"/>
</dbReference>
<protein>
    <submittedName>
        <fullName evidence="3">Uncharacterized protein</fullName>
    </submittedName>
</protein>
<gene>
    <name evidence="3" type="ORF">DXX93_15200</name>
</gene>
<dbReference type="CDD" id="cd20705">
    <property type="entry name" value="MIX_I"/>
    <property type="match status" value="1"/>
</dbReference>
<evidence type="ECO:0000256" key="1">
    <source>
        <dbReference type="SAM" id="Coils"/>
    </source>
</evidence>
<feature type="coiled-coil region" evidence="1">
    <location>
        <begin position="647"/>
        <end position="681"/>
    </location>
</feature>
<evidence type="ECO:0000313" key="4">
    <source>
        <dbReference type="Proteomes" id="UP000256478"/>
    </source>
</evidence>
<evidence type="ECO:0000256" key="2">
    <source>
        <dbReference type="SAM" id="Phobius"/>
    </source>
</evidence>
<feature type="transmembrane region" description="Helical" evidence="2">
    <location>
        <begin position="971"/>
        <end position="995"/>
    </location>
</feature>
<dbReference type="EMBL" id="QUOU01000001">
    <property type="protein sequence ID" value="REL27771.1"/>
    <property type="molecule type" value="Genomic_DNA"/>
</dbReference>
<keyword evidence="2" id="KW-0812">Transmembrane</keyword>
<sequence length="1292" mass="144747">MGEHTNPTKIITNDSHRELIFEGFASETENLSLMIYDDKNPKHKDTFYKIPLYQARPQASGNNTADIELVYTRPLIFDTQDEDEKYISQPPEGYIYVYVDGYLWRELKVIVGEQDNRTFSDVNLAYQKGFLPWKKAKNKHHANQGRRDATGRPMETIVVPNKLRGQQCRVEMAFSESQWSWTQILKFGGMNPEDPRLNHGDPLSQAERACPDEAKAASARQQRMQLLDNLSDFENGFTQSGIIKPGNRVHRNITHFAADKLAPVVLTNGLHVARNHIDAILKLQGEIARLIHQVKGVRAGKQGEEIIVDPVKKANFELAEKMINRCYQMNDAILDGDIKIAGDEKADKLQQEQVKFANKIKAWRDGGINLQKLKTFLHYDKLLELSQEIKAQQLLLVDLIEQDQSAVKLLHCMQDFAYHNNNNYASGIDVLKDIALALKMHPAQQYPTIILDKKDWDNLNTTTTTSSTLLKLVGEHPDEAALPIAELFFGKPKTPATAQKPASIELDTDDHQDPYNPQFSLERLHMVAQDESPSDIDQEATEQIGRRISQAIMGLATNYLDLSLIASANQGQAQTAAALNQQLQSEKADGIATQERLNRQLAAEKVKRQQTAAKLKQAEQALAVKTQGLAKTDAEYQRQHQLAYPEIAKLKTEMGEIDSKLNKAQRSLRNINNQLAHIELEITQKGSAHLSKNKGLMAALRIINQLENGQFTAIEMTAQDYHNGKFSEGFIALNARARAEIAQELSKEIRDLVRSQNNSRTRLVTPNGTMFDTVDDIMHMRSKVNHLLSLAEQAQGVLAGEGAAQLKLEVIALKESIHAQQLATTSLKHEIAELSQAKVKIEADITQNHIANKKLADLAEATEKLANQKFLSSTSVKTLSRANIGVLGAVGLFEVINLTRSFEAFLEQKNLKTGVYAGAAITDFTAVVMTIAREAYVMKTGQPSEKQLSLLKKGDINVPAQVTRWFTVTTWMYRANIAASVFSSALSVYEAYYAIRRGDNDAAFGLATMGVGFVLMARADYIVLRALLTRSLIIGSRLGWIGLLIVLIGAVIYYCFVDEDIQRWFKICPWGNNSFGDDNSASWAKRPDYAYHDLARYLMSPQVHSDNVEKLHDVHTITYSRGMVVTYEDFTQAYLIVSCPTNTAHNNVQVEFAAKPNSTSLWGNNDNDEQYQNLILGNASGQGQRWLQQFWQQVITTSLSGGQGLRIDLNQYVCAPLFKHFNTTRLTFRLRIKTYPHGKGKPVSSAFADNEFVLPISERDEEGKLTEDLGWQTTEVNLSLNDVNLKSALGLN</sequence>
<organism evidence="3 4">
    <name type="scientific">Thalassotalea euphylliae</name>
    <dbReference type="NCBI Taxonomy" id="1655234"/>
    <lineage>
        <taxon>Bacteria</taxon>
        <taxon>Pseudomonadati</taxon>
        <taxon>Pseudomonadota</taxon>
        <taxon>Gammaproteobacteria</taxon>
        <taxon>Alteromonadales</taxon>
        <taxon>Colwelliaceae</taxon>
        <taxon>Thalassotalea</taxon>
    </lineage>
</organism>